<dbReference type="Gene3D" id="3.40.50.2300">
    <property type="match status" value="1"/>
</dbReference>
<keyword evidence="5" id="KW-0808">Transferase</keyword>
<evidence type="ECO:0000313" key="19">
    <source>
        <dbReference type="Proteomes" id="UP000249393"/>
    </source>
</evidence>
<dbReference type="CDD" id="cd17546">
    <property type="entry name" value="REC_hyHK_CKI1_RcsC-like"/>
    <property type="match status" value="1"/>
</dbReference>
<evidence type="ECO:0000313" key="18">
    <source>
        <dbReference type="EMBL" id="PZR37377.1"/>
    </source>
</evidence>
<keyword evidence="15" id="KW-0732">Signal</keyword>
<evidence type="ECO:0000256" key="12">
    <source>
        <dbReference type="ARBA" id="ARBA00023136"/>
    </source>
</evidence>
<evidence type="ECO:0000256" key="7">
    <source>
        <dbReference type="ARBA" id="ARBA00022741"/>
    </source>
</evidence>
<dbReference type="PROSITE" id="PS50110">
    <property type="entry name" value="RESPONSE_REGULATORY"/>
    <property type="match status" value="1"/>
</dbReference>
<feature type="domain" description="Response regulatory" evidence="17">
    <location>
        <begin position="717"/>
        <end position="833"/>
    </location>
</feature>
<keyword evidence="12 14" id="KW-0472">Membrane</keyword>
<dbReference type="InterPro" id="IPR011006">
    <property type="entry name" value="CheY-like_superfamily"/>
</dbReference>
<dbReference type="InterPro" id="IPR036890">
    <property type="entry name" value="HATPase_C_sf"/>
</dbReference>
<dbReference type="GO" id="GO:0005524">
    <property type="term" value="F:ATP binding"/>
    <property type="evidence" value="ECO:0007669"/>
    <property type="project" value="UniProtKB-KW"/>
</dbReference>
<feature type="signal peptide" evidence="15">
    <location>
        <begin position="1"/>
        <end position="21"/>
    </location>
</feature>
<keyword evidence="11" id="KW-0902">Two-component regulatory system</keyword>
<dbReference type="EC" id="2.7.13.3" evidence="3"/>
<gene>
    <name evidence="18" type="ORF">DI526_00315</name>
</gene>
<feature type="domain" description="Histidine kinase" evidence="16">
    <location>
        <begin position="470"/>
        <end position="691"/>
    </location>
</feature>
<sequence length="842" mass="92868">MRRFLISVVLVGTLAAGAALAQSGAPLGQRLDQLSRKIGVDGVRPSKDNQDVERAGYVALAETGRKRLYDTWRVLYAYKSNQIRRRLEPWAERARAVARRDNDPALAALVDLEVKALRHETEGYRVFTDADWDRFLKHSGPDIRLMAGIERVRHLGQVGRWREAARLATELTNEAESSDEIAQPVVAELHQIHSYTLSDMGDKEGALEHMTRAAELDESDAFFIRKTERVYDIAYTAADLGALDQARRFAALHHRWVASSGDADLTTWDRYLCAKIAALSDQPQQVLGCLADAKPLIDRPERRLQIVMLRLRATALAQLGRAAAARADLQRMQAVPDTLGPRDLAAEALVKAYIDQAEGRPAQAFRELDAWRRADSLRVARDNARNVAEMSAALDGELRAKRDESRRLAEQVSLSRSLVRASVIIALLLAVLVAGGVGWALHQRRASKRLKGAQERAEAANQAKSAFLAVMSHELRTPLNGMLGLAQALRSEVLTPRQREQVDLILDSGDTLLVLLNDILDLSKIEAGKLEIAPTTGDLVGSCARLVGGYQPTAREKGVTLSFRLESAAPGPLMFDGVRVRQCLTNLVSNALKFTTEGRVEVGLACYPTDDGRVRVRLRVSDTGIGMSQETIAKLFRPFTQADASTTRNFGGTGLGLNITRRLVEMMRGEIQVESEEGRGSVFTIEMVVDPAEAVEAPDHDAADEAPEGFAALHGRRVLVVDDHPVNRRVIRLFLEPFDCELFEAENGQVALDVLAERPIDLVLMDVNMPVLDGLEATRRLRQDPRFRRLPIIALTADVMSAQIKTCLDAGCDAHVAKPIDLRNLLSVMDRCLTRTREALAG</sequence>
<feature type="chain" id="PRO_5015927345" description="histidine kinase" evidence="15">
    <location>
        <begin position="22"/>
        <end position="842"/>
    </location>
</feature>
<dbReference type="PROSITE" id="PS50109">
    <property type="entry name" value="HIS_KIN"/>
    <property type="match status" value="1"/>
</dbReference>
<evidence type="ECO:0000256" key="14">
    <source>
        <dbReference type="SAM" id="Phobius"/>
    </source>
</evidence>
<evidence type="ECO:0000256" key="8">
    <source>
        <dbReference type="ARBA" id="ARBA00022777"/>
    </source>
</evidence>
<dbReference type="CDD" id="cd16922">
    <property type="entry name" value="HATPase_EvgS-ArcB-TorS-like"/>
    <property type="match status" value="1"/>
</dbReference>
<evidence type="ECO:0000256" key="6">
    <source>
        <dbReference type="ARBA" id="ARBA00022692"/>
    </source>
</evidence>
<evidence type="ECO:0000256" key="9">
    <source>
        <dbReference type="ARBA" id="ARBA00022840"/>
    </source>
</evidence>
<evidence type="ECO:0000259" key="17">
    <source>
        <dbReference type="PROSITE" id="PS50110"/>
    </source>
</evidence>
<dbReference type="GO" id="GO:0000155">
    <property type="term" value="F:phosphorelay sensor kinase activity"/>
    <property type="evidence" value="ECO:0007669"/>
    <property type="project" value="InterPro"/>
</dbReference>
<dbReference type="EMBL" id="QFQZ01000001">
    <property type="protein sequence ID" value="PZR37377.1"/>
    <property type="molecule type" value="Genomic_DNA"/>
</dbReference>
<dbReference type="FunFam" id="1.10.287.130:FF:000004">
    <property type="entry name" value="Ethylene receptor 1"/>
    <property type="match status" value="1"/>
</dbReference>
<dbReference type="Gene3D" id="3.30.565.10">
    <property type="entry name" value="Histidine kinase-like ATPase, C-terminal domain"/>
    <property type="match status" value="1"/>
</dbReference>
<name>A0A2W5VFZ1_9CAUL</name>
<evidence type="ECO:0000256" key="13">
    <source>
        <dbReference type="PROSITE-ProRule" id="PRU00169"/>
    </source>
</evidence>
<keyword evidence="9" id="KW-0067">ATP-binding</keyword>
<dbReference type="AlphaFoldDB" id="A0A2W5VFZ1"/>
<dbReference type="SMART" id="SM00387">
    <property type="entry name" value="HATPase_c"/>
    <property type="match status" value="1"/>
</dbReference>
<dbReference type="PRINTS" id="PR00344">
    <property type="entry name" value="BCTRLSENSOR"/>
</dbReference>
<dbReference type="SMART" id="SM00388">
    <property type="entry name" value="HisKA"/>
    <property type="match status" value="1"/>
</dbReference>
<dbReference type="InterPro" id="IPR011990">
    <property type="entry name" value="TPR-like_helical_dom_sf"/>
</dbReference>
<keyword evidence="10 14" id="KW-1133">Transmembrane helix</keyword>
<dbReference type="InterPro" id="IPR005467">
    <property type="entry name" value="His_kinase_dom"/>
</dbReference>
<evidence type="ECO:0000256" key="5">
    <source>
        <dbReference type="ARBA" id="ARBA00022679"/>
    </source>
</evidence>
<evidence type="ECO:0000256" key="4">
    <source>
        <dbReference type="ARBA" id="ARBA00022553"/>
    </source>
</evidence>
<dbReference type="Gene3D" id="1.10.287.130">
    <property type="match status" value="1"/>
</dbReference>
<comment type="caution">
    <text evidence="18">The sequence shown here is derived from an EMBL/GenBank/DDBJ whole genome shotgun (WGS) entry which is preliminary data.</text>
</comment>
<dbReference type="SMART" id="SM00448">
    <property type="entry name" value="REC"/>
    <property type="match status" value="1"/>
</dbReference>
<protein>
    <recommendedName>
        <fullName evidence="3">histidine kinase</fullName>
        <ecNumber evidence="3">2.7.13.3</ecNumber>
    </recommendedName>
</protein>
<evidence type="ECO:0000256" key="10">
    <source>
        <dbReference type="ARBA" id="ARBA00022989"/>
    </source>
</evidence>
<dbReference type="InterPro" id="IPR036097">
    <property type="entry name" value="HisK_dim/P_sf"/>
</dbReference>
<dbReference type="InterPro" id="IPR003661">
    <property type="entry name" value="HisK_dim/P_dom"/>
</dbReference>
<dbReference type="Proteomes" id="UP000249393">
    <property type="component" value="Unassembled WGS sequence"/>
</dbReference>
<dbReference type="SUPFAM" id="SSF47384">
    <property type="entry name" value="Homodimeric domain of signal transducing histidine kinase"/>
    <property type="match status" value="1"/>
</dbReference>
<organism evidence="18 19">
    <name type="scientific">Caulobacter segnis</name>
    <dbReference type="NCBI Taxonomy" id="88688"/>
    <lineage>
        <taxon>Bacteria</taxon>
        <taxon>Pseudomonadati</taxon>
        <taxon>Pseudomonadota</taxon>
        <taxon>Alphaproteobacteria</taxon>
        <taxon>Caulobacterales</taxon>
        <taxon>Caulobacteraceae</taxon>
        <taxon>Caulobacter</taxon>
    </lineage>
</organism>
<dbReference type="InterPro" id="IPR004358">
    <property type="entry name" value="Sig_transdc_His_kin-like_C"/>
</dbReference>
<dbReference type="CDD" id="cd00082">
    <property type="entry name" value="HisKA"/>
    <property type="match status" value="1"/>
</dbReference>
<evidence type="ECO:0000256" key="2">
    <source>
        <dbReference type="ARBA" id="ARBA00004370"/>
    </source>
</evidence>
<evidence type="ECO:0000256" key="11">
    <source>
        <dbReference type="ARBA" id="ARBA00023012"/>
    </source>
</evidence>
<dbReference type="SUPFAM" id="SSF52172">
    <property type="entry name" value="CheY-like"/>
    <property type="match status" value="1"/>
</dbReference>
<dbReference type="RefSeq" id="WP_304272643.1">
    <property type="nucleotide sequence ID" value="NZ_QFQZ01000001.1"/>
</dbReference>
<dbReference type="Pfam" id="PF00072">
    <property type="entry name" value="Response_reg"/>
    <property type="match status" value="1"/>
</dbReference>
<dbReference type="GO" id="GO:0016020">
    <property type="term" value="C:membrane"/>
    <property type="evidence" value="ECO:0007669"/>
    <property type="project" value="UniProtKB-SubCell"/>
</dbReference>
<dbReference type="PANTHER" id="PTHR45339:SF1">
    <property type="entry name" value="HYBRID SIGNAL TRANSDUCTION HISTIDINE KINASE J"/>
    <property type="match status" value="1"/>
</dbReference>
<feature type="transmembrane region" description="Helical" evidence="14">
    <location>
        <begin position="418"/>
        <end position="441"/>
    </location>
</feature>
<feature type="modified residue" description="4-aspartylphosphate" evidence="13">
    <location>
        <position position="766"/>
    </location>
</feature>
<accession>A0A2W5VFZ1</accession>
<keyword evidence="6 14" id="KW-0812">Transmembrane</keyword>
<dbReference type="SUPFAM" id="SSF48452">
    <property type="entry name" value="TPR-like"/>
    <property type="match status" value="1"/>
</dbReference>
<dbReference type="PANTHER" id="PTHR45339">
    <property type="entry name" value="HYBRID SIGNAL TRANSDUCTION HISTIDINE KINASE J"/>
    <property type="match status" value="1"/>
</dbReference>
<keyword evidence="8 18" id="KW-0418">Kinase</keyword>
<evidence type="ECO:0000256" key="3">
    <source>
        <dbReference type="ARBA" id="ARBA00012438"/>
    </source>
</evidence>
<keyword evidence="4 13" id="KW-0597">Phosphoprotein</keyword>
<comment type="subcellular location">
    <subcellularLocation>
        <location evidence="2">Membrane</location>
    </subcellularLocation>
</comment>
<comment type="catalytic activity">
    <reaction evidence="1">
        <text>ATP + protein L-histidine = ADP + protein N-phospho-L-histidine.</text>
        <dbReference type="EC" id="2.7.13.3"/>
    </reaction>
</comment>
<dbReference type="FunFam" id="3.30.565.10:FF:000010">
    <property type="entry name" value="Sensor histidine kinase RcsC"/>
    <property type="match status" value="1"/>
</dbReference>
<dbReference type="Pfam" id="PF02518">
    <property type="entry name" value="HATPase_c"/>
    <property type="match status" value="1"/>
</dbReference>
<keyword evidence="7" id="KW-0547">Nucleotide-binding</keyword>
<reference evidence="18 19" key="1">
    <citation type="submission" date="2017-08" db="EMBL/GenBank/DDBJ databases">
        <title>Infants hospitalized years apart are colonized by the same room-sourced microbial strains.</title>
        <authorList>
            <person name="Brooks B."/>
            <person name="Olm M.R."/>
            <person name="Firek B.A."/>
            <person name="Baker R."/>
            <person name="Thomas B.C."/>
            <person name="Morowitz M.J."/>
            <person name="Banfield J.F."/>
        </authorList>
    </citation>
    <scope>NUCLEOTIDE SEQUENCE [LARGE SCALE GENOMIC DNA]</scope>
    <source>
        <strain evidence="18">S2_003_000_R2_4</strain>
    </source>
</reference>
<dbReference type="SUPFAM" id="SSF55874">
    <property type="entry name" value="ATPase domain of HSP90 chaperone/DNA topoisomerase II/histidine kinase"/>
    <property type="match status" value="1"/>
</dbReference>
<proteinExistence type="predicted"/>
<dbReference type="InterPro" id="IPR003594">
    <property type="entry name" value="HATPase_dom"/>
</dbReference>
<dbReference type="Pfam" id="PF00512">
    <property type="entry name" value="HisKA"/>
    <property type="match status" value="1"/>
</dbReference>
<dbReference type="InterPro" id="IPR001789">
    <property type="entry name" value="Sig_transdc_resp-reg_receiver"/>
</dbReference>
<evidence type="ECO:0000259" key="16">
    <source>
        <dbReference type="PROSITE" id="PS50109"/>
    </source>
</evidence>
<evidence type="ECO:0000256" key="15">
    <source>
        <dbReference type="SAM" id="SignalP"/>
    </source>
</evidence>
<evidence type="ECO:0000256" key="1">
    <source>
        <dbReference type="ARBA" id="ARBA00000085"/>
    </source>
</evidence>